<gene>
    <name evidence="2" type="ORF">KI809_05620</name>
</gene>
<evidence type="ECO:0000313" key="2">
    <source>
        <dbReference type="EMBL" id="MBT0663776.1"/>
    </source>
</evidence>
<evidence type="ECO:0000313" key="3">
    <source>
        <dbReference type="Proteomes" id="UP000811899"/>
    </source>
</evidence>
<comment type="caution">
    <text evidence="2">The sequence shown here is derived from an EMBL/GenBank/DDBJ whole genome shotgun (WGS) entry which is preliminary data.</text>
</comment>
<dbReference type="AlphaFoldDB" id="A0AAW4L9C6"/>
<evidence type="ECO:0000256" key="1">
    <source>
        <dbReference type="SAM" id="MobiDB-lite"/>
    </source>
</evidence>
<name>A0AAW4L9C6_9BACT</name>
<proteinExistence type="predicted"/>
<sequence length="63" mass="6841">MSISTVSSQAMMLKEQMSLYQLGMAGLKQQADSQQKLATMLDQQTQKVTPPKDPQGGGFSTYA</sequence>
<dbReference type="EMBL" id="JAHCVJ010000002">
    <property type="protein sequence ID" value="MBT0663776.1"/>
    <property type="molecule type" value="Genomic_DNA"/>
</dbReference>
<protein>
    <recommendedName>
        <fullName evidence="4">Motility protein</fullName>
    </recommendedName>
</protein>
<evidence type="ECO:0008006" key="4">
    <source>
        <dbReference type="Google" id="ProtNLM"/>
    </source>
</evidence>
<dbReference type="RefSeq" id="WP_214170563.1">
    <property type="nucleotide sequence ID" value="NZ_JAHCVJ010000002.1"/>
</dbReference>
<organism evidence="2 3">
    <name type="scientific">Geoanaerobacter pelophilus</name>
    <dbReference type="NCBI Taxonomy" id="60036"/>
    <lineage>
        <taxon>Bacteria</taxon>
        <taxon>Pseudomonadati</taxon>
        <taxon>Thermodesulfobacteriota</taxon>
        <taxon>Desulfuromonadia</taxon>
        <taxon>Geobacterales</taxon>
        <taxon>Geobacteraceae</taxon>
        <taxon>Geoanaerobacter</taxon>
    </lineage>
</organism>
<reference evidence="2 3" key="1">
    <citation type="submission" date="2021-05" db="EMBL/GenBank/DDBJ databases">
        <title>The draft genome of Geobacter pelophilus DSM 12255.</title>
        <authorList>
            <person name="Xu Z."/>
            <person name="Masuda Y."/>
            <person name="Itoh H."/>
            <person name="Senoo K."/>
        </authorList>
    </citation>
    <scope>NUCLEOTIDE SEQUENCE [LARGE SCALE GENOMIC DNA]</scope>
    <source>
        <strain evidence="2 3">DSM 12255</strain>
    </source>
</reference>
<feature type="compositionally biased region" description="Polar residues" evidence="1">
    <location>
        <begin position="33"/>
        <end position="48"/>
    </location>
</feature>
<dbReference type="Proteomes" id="UP000811899">
    <property type="component" value="Unassembled WGS sequence"/>
</dbReference>
<keyword evidence="3" id="KW-1185">Reference proteome</keyword>
<accession>A0AAW4L9C6</accession>
<feature type="region of interest" description="Disordered" evidence="1">
    <location>
        <begin position="33"/>
        <end position="63"/>
    </location>
</feature>